<dbReference type="InterPro" id="IPR025668">
    <property type="entry name" value="Tnp_DDE_dom"/>
</dbReference>
<feature type="domain" description="Transposase DDE" evidence="2">
    <location>
        <begin position="96"/>
        <end position="188"/>
    </location>
</feature>
<organism evidence="3">
    <name type="scientific">uncultured marine type-A Synechococcus GOM 3O12</name>
    <dbReference type="NCBI Taxonomy" id="364151"/>
    <lineage>
        <taxon>Bacteria</taxon>
        <taxon>Bacillati</taxon>
        <taxon>Cyanobacteriota</taxon>
        <taxon>Cyanophyceae</taxon>
        <taxon>Synechococcales</taxon>
        <taxon>Synechococcaceae</taxon>
        <taxon>Synechococcus</taxon>
        <taxon>environmental samples</taxon>
    </lineage>
</organism>
<protein>
    <submittedName>
        <fullName evidence="3">Putative transposase</fullName>
    </submittedName>
</protein>
<keyword evidence="1" id="KW-0472">Membrane</keyword>
<dbReference type="EMBL" id="DQ325540">
    <property type="protein sequence ID" value="ABD96336.1"/>
    <property type="molecule type" value="Genomic_DNA"/>
</dbReference>
<dbReference type="AlphaFoldDB" id="Q0QKJ3"/>
<name>Q0QKJ3_9SYNE</name>
<feature type="transmembrane region" description="Helical" evidence="1">
    <location>
        <begin position="190"/>
        <end position="206"/>
    </location>
</feature>
<keyword evidence="1" id="KW-1133">Transmembrane helix</keyword>
<proteinExistence type="predicted"/>
<reference evidence="3" key="1">
    <citation type="journal article" date="2006" name="Mar. Ecol. Prog. Ser.">
        <title>Gene diversity and organization in rbcL-containing genome fragments from uncultivated Synechococcus in the Gulf of Mexico.</title>
        <authorList>
            <person name="John D.E."/>
            <person name="Wawrik B."/>
            <person name="Tabita F.R."/>
            <person name="Paul J.H."/>
        </authorList>
    </citation>
    <scope>NUCLEOTIDE SEQUENCE</scope>
</reference>
<keyword evidence="1" id="KW-0812">Transmembrane</keyword>
<accession>Q0QKJ3</accession>
<evidence type="ECO:0000259" key="2">
    <source>
        <dbReference type="Pfam" id="PF13586"/>
    </source>
</evidence>
<sequence>MLVISELVRQQTILDQSDSRSIPDRIVSFSQAHIRPIVRGKARCNVEFGAKISISVIGEGFAFLDRLSFDPYNEGEDLKAQARAYRRRHGYYPKVICADQIYRTRANRAFCLRHGIRLSGPRLGRPKSDPELLAEEKRQFLDDQMQRNAVEGKIGQGKRRFGLGLIREKLAITQGSTIALNVLVMNLEKLLELLFILFVVLLRLLLVNEGGRSIHTVPLKPQIAAA</sequence>
<dbReference type="Pfam" id="PF13586">
    <property type="entry name" value="DDE_Tnp_1_2"/>
    <property type="match status" value="1"/>
</dbReference>
<evidence type="ECO:0000256" key="1">
    <source>
        <dbReference type="SAM" id="Phobius"/>
    </source>
</evidence>
<evidence type="ECO:0000313" key="3">
    <source>
        <dbReference type="EMBL" id="ABD96336.1"/>
    </source>
</evidence>